<comment type="caution">
    <text evidence="1">The sequence shown here is derived from an EMBL/GenBank/DDBJ whole genome shotgun (WGS) entry which is preliminary data.</text>
</comment>
<reference evidence="1" key="1">
    <citation type="submission" date="2020-05" db="EMBL/GenBank/DDBJ databases">
        <title>Large-scale comparative analyses of tick genomes elucidate their genetic diversity and vector capacities.</title>
        <authorList>
            <person name="Jia N."/>
            <person name="Wang J."/>
            <person name="Shi W."/>
            <person name="Du L."/>
            <person name="Sun Y."/>
            <person name="Zhan W."/>
            <person name="Jiang J."/>
            <person name="Wang Q."/>
            <person name="Zhang B."/>
            <person name="Ji P."/>
            <person name="Sakyi L.B."/>
            <person name="Cui X."/>
            <person name="Yuan T."/>
            <person name="Jiang B."/>
            <person name="Yang W."/>
            <person name="Lam T.T.-Y."/>
            <person name="Chang Q."/>
            <person name="Ding S."/>
            <person name="Wang X."/>
            <person name="Zhu J."/>
            <person name="Ruan X."/>
            <person name="Zhao L."/>
            <person name="Wei J."/>
            <person name="Que T."/>
            <person name="Du C."/>
            <person name="Cheng J."/>
            <person name="Dai P."/>
            <person name="Han X."/>
            <person name="Huang E."/>
            <person name="Gao Y."/>
            <person name="Liu J."/>
            <person name="Shao H."/>
            <person name="Ye R."/>
            <person name="Li L."/>
            <person name="Wei W."/>
            <person name="Wang X."/>
            <person name="Wang C."/>
            <person name="Yang T."/>
            <person name="Huo Q."/>
            <person name="Li W."/>
            <person name="Guo W."/>
            <person name="Chen H."/>
            <person name="Zhou L."/>
            <person name="Ni X."/>
            <person name="Tian J."/>
            <person name="Zhou Y."/>
            <person name="Sheng Y."/>
            <person name="Liu T."/>
            <person name="Pan Y."/>
            <person name="Xia L."/>
            <person name="Li J."/>
            <person name="Zhao F."/>
            <person name="Cao W."/>
        </authorList>
    </citation>
    <scope>NUCLEOTIDE SEQUENCE</scope>
    <source>
        <strain evidence="1">Dsil-2018</strain>
    </source>
</reference>
<proteinExistence type="predicted"/>
<evidence type="ECO:0000313" key="1">
    <source>
        <dbReference type="EMBL" id="KAH7945304.1"/>
    </source>
</evidence>
<dbReference type="EMBL" id="CM023475">
    <property type="protein sequence ID" value="KAH7945304.1"/>
    <property type="molecule type" value="Genomic_DNA"/>
</dbReference>
<name>A0ACB8CKD0_DERSI</name>
<evidence type="ECO:0000313" key="2">
    <source>
        <dbReference type="Proteomes" id="UP000821865"/>
    </source>
</evidence>
<dbReference type="Proteomes" id="UP000821865">
    <property type="component" value="Chromosome 6"/>
</dbReference>
<sequence length="136" mass="15606">MRETVPDDFSRGVIHGIGLNTSLQKIKQRIAEHEKNPKVLEIRRLGQSKTIMLTFTTNKCGDLGHRSDVCESKEEKCRGCGIPNPTEGHDCNPTCKLCGQPHLTGDKMCKEIFRTPYIVKKRQWEKLQQQEEEEKL</sequence>
<keyword evidence="2" id="KW-1185">Reference proteome</keyword>
<protein>
    <submittedName>
        <fullName evidence="1">Uncharacterized protein</fullName>
    </submittedName>
</protein>
<organism evidence="1 2">
    <name type="scientific">Dermacentor silvarum</name>
    <name type="common">Tick</name>
    <dbReference type="NCBI Taxonomy" id="543639"/>
    <lineage>
        <taxon>Eukaryota</taxon>
        <taxon>Metazoa</taxon>
        <taxon>Ecdysozoa</taxon>
        <taxon>Arthropoda</taxon>
        <taxon>Chelicerata</taxon>
        <taxon>Arachnida</taxon>
        <taxon>Acari</taxon>
        <taxon>Parasitiformes</taxon>
        <taxon>Ixodida</taxon>
        <taxon>Ixodoidea</taxon>
        <taxon>Ixodidae</taxon>
        <taxon>Rhipicephalinae</taxon>
        <taxon>Dermacentor</taxon>
    </lineage>
</organism>
<accession>A0ACB8CKD0</accession>
<gene>
    <name evidence="1" type="ORF">HPB49_009276</name>
</gene>